<dbReference type="InterPro" id="IPR035919">
    <property type="entry name" value="EAL_sf"/>
</dbReference>
<dbReference type="PROSITE" id="PS50883">
    <property type="entry name" value="EAL"/>
    <property type="match status" value="1"/>
</dbReference>
<dbReference type="EMBL" id="JAUTBK010000002">
    <property type="protein sequence ID" value="MDQ1210566.1"/>
    <property type="molecule type" value="Genomic_DNA"/>
</dbReference>
<evidence type="ECO:0000256" key="1">
    <source>
        <dbReference type="SAM" id="Coils"/>
    </source>
</evidence>
<dbReference type="PANTHER" id="PTHR33121">
    <property type="entry name" value="CYCLIC DI-GMP PHOSPHODIESTERASE PDEF"/>
    <property type="match status" value="1"/>
</dbReference>
<comment type="caution">
    <text evidence="3">The sequence shown here is derived from an EMBL/GenBank/DDBJ whole genome shotgun (WGS) entry which is preliminary data.</text>
</comment>
<sequence length="697" mass="80908">MRNGLLAKKIKRSEIRVLFIDDNQLRYNQVIDLLSAKDYNVHSVLLDDLVSFEKQLKQSWDIIIFGRAYDLELTHTISLVHQTPTRQLPILLLDFEQLSPAIQIDFVQKGIYDFLDLTHHEAFYIIIARAYTYSKLLQTEQQLNHALKEAHSRTQSLVKQSRKAVAIIEEGIHIQANAEYLALFQLQDHDDLIGIPLLDILQPENVAEFKQAFKKISLGHLEKNRLDMVSKNPAVASSNPLKINFLPHDDAETIQLTIDCDVEQLNLPVLQLEDPTLEKQLEIDLVDWVNHHLKITQAKLNSLVLFMPLLNYQQLFNYDWHQIKQFFFELETELNAFQSGCPLRKLENGSYLTIFQASSIEALRTQLMQLGQRISEKFPCSIHELDFKVELKSGYSLIPSMIESEESLENYLNKALHQVLPYKDKQPVQSFAIPNVKLKTEQKPVEPFTAMADLIKQKFNQGNIVLKYQQLYDKQDQNLYIYEVTRGYYEQEHWHCLDDQAGLDNHIDLILQIDRFTLETATKQLKQFINQYPSAKLIINLSEHILKLPQLDKLIEQLLNILRSQEKYPVILQFSEAALMQNLANAQQQIRQLHQKGVLISVRDFGVNASSPVFLHQIEVDYLQLHHQLSALLHQENQLQELQQKIDSFKASKSVEMILPELNDVNIFANAWNVSTRYLKGSYFQGKLDRLVDVQDQ</sequence>
<evidence type="ECO:0000313" key="3">
    <source>
        <dbReference type="EMBL" id="MDQ1210566.1"/>
    </source>
</evidence>
<dbReference type="InterPro" id="IPR050706">
    <property type="entry name" value="Cyclic-di-GMP_PDE-like"/>
</dbReference>
<dbReference type="Pfam" id="PF00563">
    <property type="entry name" value="EAL"/>
    <property type="match status" value="1"/>
</dbReference>
<feature type="coiled-coil region" evidence="1">
    <location>
        <begin position="625"/>
        <end position="652"/>
    </location>
</feature>
<dbReference type="RefSeq" id="WP_307005217.1">
    <property type="nucleotide sequence ID" value="NZ_JAUTBK010000002.1"/>
</dbReference>
<organism evidence="3 4">
    <name type="scientific">Acinetobacter baylyi</name>
    <dbReference type="NCBI Taxonomy" id="202950"/>
    <lineage>
        <taxon>Bacteria</taxon>
        <taxon>Pseudomonadati</taxon>
        <taxon>Pseudomonadota</taxon>
        <taxon>Gammaproteobacteria</taxon>
        <taxon>Moraxellales</taxon>
        <taxon>Moraxellaceae</taxon>
        <taxon>Acinetobacter</taxon>
    </lineage>
</organism>
<dbReference type="SUPFAM" id="SSF141868">
    <property type="entry name" value="EAL domain-like"/>
    <property type="match status" value="1"/>
</dbReference>
<dbReference type="Proteomes" id="UP001233360">
    <property type="component" value="Unassembled WGS sequence"/>
</dbReference>
<keyword evidence="1" id="KW-0175">Coiled coil</keyword>
<dbReference type="Gene3D" id="3.20.20.450">
    <property type="entry name" value="EAL domain"/>
    <property type="match status" value="1"/>
</dbReference>
<protein>
    <submittedName>
        <fullName evidence="3">EAL domain-containing protein (Putative c-di-GMP-specific phosphodiesterase class I)/PAS domain-containing protein</fullName>
    </submittedName>
</protein>
<feature type="domain" description="EAL" evidence="2">
    <location>
        <begin position="448"/>
        <end position="697"/>
    </location>
</feature>
<name>A0ABU0V1I7_ACIBI</name>
<evidence type="ECO:0000313" key="4">
    <source>
        <dbReference type="Proteomes" id="UP001233360"/>
    </source>
</evidence>
<dbReference type="InterPro" id="IPR001633">
    <property type="entry name" value="EAL_dom"/>
</dbReference>
<evidence type="ECO:0000259" key="2">
    <source>
        <dbReference type="PROSITE" id="PS50883"/>
    </source>
</evidence>
<keyword evidence="4" id="KW-1185">Reference proteome</keyword>
<dbReference type="InterPro" id="IPR035965">
    <property type="entry name" value="PAS-like_dom_sf"/>
</dbReference>
<dbReference type="SMART" id="SM00052">
    <property type="entry name" value="EAL"/>
    <property type="match status" value="1"/>
</dbReference>
<proteinExistence type="predicted"/>
<gene>
    <name evidence="3" type="ORF">QE380_003489</name>
</gene>
<dbReference type="SUPFAM" id="SSF55785">
    <property type="entry name" value="PYP-like sensor domain (PAS domain)"/>
    <property type="match status" value="1"/>
</dbReference>
<accession>A0ABU0V1I7</accession>
<dbReference type="PANTHER" id="PTHR33121:SF70">
    <property type="entry name" value="SIGNALING PROTEIN YKOW"/>
    <property type="match status" value="1"/>
</dbReference>
<dbReference type="Gene3D" id="3.30.450.20">
    <property type="entry name" value="PAS domain"/>
    <property type="match status" value="1"/>
</dbReference>
<reference evidence="3 4" key="1">
    <citation type="submission" date="2023-07" db="EMBL/GenBank/DDBJ databases">
        <title>Functional and genomic diversity of the sorghum phyllosphere microbiome.</title>
        <authorList>
            <person name="Shade A."/>
        </authorList>
    </citation>
    <scope>NUCLEOTIDE SEQUENCE [LARGE SCALE GENOMIC DNA]</scope>
    <source>
        <strain evidence="3 4">SORGH_AS_0887</strain>
    </source>
</reference>